<dbReference type="Proteomes" id="UP000812966">
    <property type="component" value="Unassembled WGS sequence"/>
</dbReference>
<feature type="signal peptide" evidence="3">
    <location>
        <begin position="1"/>
        <end position="21"/>
    </location>
</feature>
<evidence type="ECO:0000256" key="3">
    <source>
        <dbReference type="SAM" id="SignalP"/>
    </source>
</evidence>
<dbReference type="AlphaFoldDB" id="A0A8K0JKB0"/>
<dbReference type="PANTHER" id="PTHR43540:SF1">
    <property type="entry name" value="ISOCHORISMATASE HYDROLASE"/>
    <property type="match status" value="1"/>
</dbReference>
<dbReference type="EMBL" id="JABELV010000223">
    <property type="protein sequence ID" value="KAG7527860.1"/>
    <property type="molecule type" value="Genomic_DNA"/>
</dbReference>
<protein>
    <recommendedName>
        <fullName evidence="4">Isochorismatase-like domain-containing protein</fullName>
    </recommendedName>
</protein>
<dbReference type="CDD" id="cd00431">
    <property type="entry name" value="cysteine_hydrolases"/>
    <property type="match status" value="1"/>
</dbReference>
<reference evidence="5" key="1">
    <citation type="submission" date="2020-04" db="EMBL/GenBank/DDBJ databases">
        <title>Analysis of mating type loci in Filobasidium floriforme.</title>
        <authorList>
            <person name="Nowrousian M."/>
        </authorList>
    </citation>
    <scope>NUCLEOTIDE SEQUENCE</scope>
    <source>
        <strain evidence="5">CBS 6242</strain>
    </source>
</reference>
<keyword evidence="6" id="KW-1185">Reference proteome</keyword>
<organism evidence="5 6">
    <name type="scientific">Filobasidium floriforme</name>
    <dbReference type="NCBI Taxonomy" id="5210"/>
    <lineage>
        <taxon>Eukaryota</taxon>
        <taxon>Fungi</taxon>
        <taxon>Dikarya</taxon>
        <taxon>Basidiomycota</taxon>
        <taxon>Agaricomycotina</taxon>
        <taxon>Tremellomycetes</taxon>
        <taxon>Filobasidiales</taxon>
        <taxon>Filobasidiaceae</taxon>
        <taxon>Filobasidium</taxon>
    </lineage>
</organism>
<dbReference type="PANTHER" id="PTHR43540">
    <property type="entry name" value="PEROXYUREIDOACRYLATE/UREIDOACRYLATE AMIDOHYDROLASE-RELATED"/>
    <property type="match status" value="1"/>
</dbReference>
<feature type="domain" description="Isochorismatase-like" evidence="4">
    <location>
        <begin position="63"/>
        <end position="231"/>
    </location>
</feature>
<evidence type="ECO:0000259" key="4">
    <source>
        <dbReference type="Pfam" id="PF00857"/>
    </source>
</evidence>
<feature type="chain" id="PRO_5035419088" description="Isochorismatase-like domain-containing protein" evidence="3">
    <location>
        <begin position="22"/>
        <end position="263"/>
    </location>
</feature>
<keyword evidence="3" id="KW-0732">Signal</keyword>
<name>A0A8K0JKB0_9TREE</name>
<evidence type="ECO:0000313" key="6">
    <source>
        <dbReference type="Proteomes" id="UP000812966"/>
    </source>
</evidence>
<evidence type="ECO:0000256" key="1">
    <source>
        <dbReference type="ARBA" id="ARBA00006336"/>
    </source>
</evidence>
<dbReference type="Pfam" id="PF00857">
    <property type="entry name" value="Isochorismatase"/>
    <property type="match status" value="1"/>
</dbReference>
<comment type="similarity">
    <text evidence="1">Belongs to the isochorismatase family.</text>
</comment>
<accession>A0A8K0JKB0</accession>
<evidence type="ECO:0000313" key="5">
    <source>
        <dbReference type="EMBL" id="KAG7527860.1"/>
    </source>
</evidence>
<gene>
    <name evidence="5" type="ORF">FFLO_06550</name>
</gene>
<proteinExistence type="inferred from homology"/>
<dbReference type="InterPro" id="IPR000868">
    <property type="entry name" value="Isochorismatase-like_dom"/>
</dbReference>
<dbReference type="Gene3D" id="3.40.50.850">
    <property type="entry name" value="Isochorismatase-like"/>
    <property type="match status" value="1"/>
</dbReference>
<dbReference type="InterPro" id="IPR050272">
    <property type="entry name" value="Isochorismatase-like_hydrls"/>
</dbReference>
<dbReference type="SUPFAM" id="SSF52499">
    <property type="entry name" value="Isochorismatase-like hydrolases"/>
    <property type="match status" value="1"/>
</dbReference>
<evidence type="ECO:0000256" key="2">
    <source>
        <dbReference type="ARBA" id="ARBA00022801"/>
    </source>
</evidence>
<comment type="caution">
    <text evidence="5">The sequence shown here is derived from an EMBL/GenBank/DDBJ whole genome shotgun (WGS) entry which is preliminary data.</text>
</comment>
<keyword evidence="2" id="KW-0378">Hydrolase</keyword>
<dbReference type="GO" id="GO:0016787">
    <property type="term" value="F:hydrolase activity"/>
    <property type="evidence" value="ECO:0007669"/>
    <property type="project" value="UniProtKB-KW"/>
</dbReference>
<dbReference type="InterPro" id="IPR036380">
    <property type="entry name" value="Isochorismatase-like_sf"/>
</dbReference>
<sequence>MKNILPSIALALIAGLTGSQAADNVTTSNITSTSPTSSSGLGYGNITSTIPSNSTFSFGSRYAILNLDLINGIVGSFNTTPAGQGFINSTSEWIDAVQSKSNTSSGSYDPLTIYTRIYFSTPQTPELGLGVPFSNIAQGFGNITESSETGELYPAFAEKVLDTDVILQKTRFYAGAGNGLEEILRANKIDTVVLSGVRTSGVILTTAIRLYDLDYNVYIISDNVIETPPDNGINKSILEEIFPKFVGMQVISLEQAKGALERS</sequence>